<reference evidence="2" key="1">
    <citation type="submission" date="2021-06" db="EMBL/GenBank/DDBJ databases">
        <title>Bradyrhizobium sp. S2-20-1 Genome sequencing.</title>
        <authorList>
            <person name="Jin L."/>
        </authorList>
    </citation>
    <scope>NUCLEOTIDE SEQUENCE</scope>
    <source>
        <strain evidence="2">S2-20-1</strain>
    </source>
</reference>
<evidence type="ECO:0000256" key="1">
    <source>
        <dbReference type="SAM" id="Phobius"/>
    </source>
</evidence>
<keyword evidence="1" id="KW-0472">Membrane</keyword>
<gene>
    <name evidence="2" type="ORF">KMZ29_06245</name>
</gene>
<keyword evidence="1" id="KW-1133">Transmembrane helix</keyword>
<evidence type="ECO:0000313" key="3">
    <source>
        <dbReference type="Proteomes" id="UP000680839"/>
    </source>
</evidence>
<dbReference type="RefSeq" id="WP_215622913.1">
    <property type="nucleotide sequence ID" value="NZ_CP076134.1"/>
</dbReference>
<name>A0A975RP61_9BRAD</name>
<dbReference type="Proteomes" id="UP000680839">
    <property type="component" value="Chromosome"/>
</dbReference>
<sequence length="155" mass="17480">MDGVSFALLIGVVLVAAFLICGLLIDNQNLRNRRSWEERDRKLKIKRLREENEIIALEQHKKFLEEIRPLKTEAKGASLLKIRDEQTVDALLARDALSKTIEMLRGAPRLIDGNPLASSVSALVEEIENRRADGAETTELEEIVRQLRTIPAGRS</sequence>
<accession>A0A975RP61</accession>
<protein>
    <submittedName>
        <fullName evidence="2">Uncharacterized protein</fullName>
    </submittedName>
</protein>
<dbReference type="EMBL" id="CP076134">
    <property type="protein sequence ID" value="QWG14281.1"/>
    <property type="molecule type" value="Genomic_DNA"/>
</dbReference>
<evidence type="ECO:0000313" key="2">
    <source>
        <dbReference type="EMBL" id="QWG14281.1"/>
    </source>
</evidence>
<keyword evidence="1" id="KW-0812">Transmembrane</keyword>
<dbReference type="AlphaFoldDB" id="A0A975RP61"/>
<feature type="transmembrane region" description="Helical" evidence="1">
    <location>
        <begin position="6"/>
        <end position="25"/>
    </location>
</feature>
<organism evidence="2 3">
    <name type="scientific">Bradyrhizobium sediminis</name>
    <dbReference type="NCBI Taxonomy" id="2840469"/>
    <lineage>
        <taxon>Bacteria</taxon>
        <taxon>Pseudomonadati</taxon>
        <taxon>Pseudomonadota</taxon>
        <taxon>Alphaproteobacteria</taxon>
        <taxon>Hyphomicrobiales</taxon>
        <taxon>Nitrobacteraceae</taxon>
        <taxon>Bradyrhizobium</taxon>
    </lineage>
</organism>
<proteinExistence type="predicted"/>